<dbReference type="PROSITE" id="PS00036">
    <property type="entry name" value="BZIP_BASIC"/>
    <property type="match status" value="1"/>
</dbReference>
<feature type="region of interest" description="Disordered" evidence="5">
    <location>
        <begin position="58"/>
        <end position="78"/>
    </location>
</feature>
<evidence type="ECO:0000313" key="7">
    <source>
        <dbReference type="EMBL" id="USW48340.1"/>
    </source>
</evidence>
<keyword evidence="3" id="KW-0539">Nucleus</keyword>
<feature type="compositionally biased region" description="Polar residues" evidence="5">
    <location>
        <begin position="289"/>
        <end position="332"/>
    </location>
</feature>
<dbReference type="SUPFAM" id="SSF57959">
    <property type="entry name" value="Leucine zipper domain"/>
    <property type="match status" value="1"/>
</dbReference>
<dbReference type="SMART" id="SM00338">
    <property type="entry name" value="BRLZ"/>
    <property type="match status" value="1"/>
</dbReference>
<dbReference type="SUPFAM" id="SSF111430">
    <property type="entry name" value="YAP1 redox domain"/>
    <property type="match status" value="1"/>
</dbReference>
<feature type="compositionally biased region" description="Low complexity" evidence="5">
    <location>
        <begin position="422"/>
        <end position="439"/>
    </location>
</feature>
<dbReference type="PROSITE" id="PS50217">
    <property type="entry name" value="BZIP"/>
    <property type="match status" value="1"/>
</dbReference>
<dbReference type="InterPro" id="IPR050936">
    <property type="entry name" value="AP-1-like"/>
</dbReference>
<dbReference type="GO" id="GO:0001228">
    <property type="term" value="F:DNA-binding transcription activator activity, RNA polymerase II-specific"/>
    <property type="evidence" value="ECO:0007669"/>
    <property type="project" value="TreeGrafter"/>
</dbReference>
<evidence type="ECO:0000256" key="5">
    <source>
        <dbReference type="SAM" id="MobiDB-lite"/>
    </source>
</evidence>
<reference evidence="7" key="1">
    <citation type="submission" date="2022-06" db="EMBL/GenBank/DDBJ databases">
        <title>Complete genome sequences of two strains of the flax pathogen Septoria linicola.</title>
        <authorList>
            <person name="Lapalu N."/>
            <person name="Simon A."/>
            <person name="Demenou B."/>
            <person name="Paumier D."/>
            <person name="Guillot M.-P."/>
            <person name="Gout L."/>
            <person name="Valade R."/>
        </authorList>
    </citation>
    <scope>NUCLEOTIDE SEQUENCE</scope>
    <source>
        <strain evidence="7">SE15195</strain>
    </source>
</reference>
<sequence>MAGKLTKPSQQVNPYLSPNQQDLLLAALSSQAKQPSVPAGRTLEKPIKLEPAAMTTAASGAPFMSPQADSFGLDYTPGLDYLDNDDSFDFEDADLGGEMIGALPGNGEGHEKRKNPDDGADTPEPDSKRQEMNDGEKAAKKPGRKPLTNEPTTKRKAQNRAAQRAFRERKEKHLKDLEEKVTSLTKTTEADKHENGMLKAQVERLQMELREYRKRLSLNSGSVRSSPPLNPMNSQQRSNSGSAYGENFSFDFPKFGALPGSQLFGNQSISNGNSPINQHDNVTPPVVQSPVNLNGFSQTQTQAQNSRQNSLGRSLSPQNAQRQNSNPGSTGSPAHLAGADVAFAPYSTNDNMHGFASTLPQMTGDGGSFGDLFSPNLLKSANMNNYFNNESQNSAPSSTRNTGSTDNGDDSTSGLNRVFQFNSVSNSSDTTSPSASSNSQWNMNGNGNSSCGTSPEPSHDSPALKDTFCDKVNKAATNAQLTPANLNSQSNMNSMYGFGNTDFTNPSPLNTFDPVLFGDYRDTNDAIVGGGDFTGGFFDDALNSVPFDYQSPSNLFGILQSPQQAQATLPAVNKPAAAPTPSRNLMAEIEKTCGGGDEDYGLPGTQKTTTTKPTDGGKFISCNNIWNQLQSNPDFKEGKFDLDGLCSELRAKAKCSESGVMVDQDHVNAALKKLGKKDEAGKPYDVPPLMFEQDSWDNVLKKLQNGGKA</sequence>
<dbReference type="FunFam" id="1.20.5.170:FF:000067">
    <property type="entry name" value="BZIP transcription factor"/>
    <property type="match status" value="1"/>
</dbReference>
<feature type="compositionally biased region" description="Polar residues" evidence="5">
    <location>
        <begin position="384"/>
        <end position="421"/>
    </location>
</feature>
<dbReference type="GO" id="GO:0005737">
    <property type="term" value="C:cytoplasm"/>
    <property type="evidence" value="ECO:0007669"/>
    <property type="project" value="UniProtKB-SubCell"/>
</dbReference>
<dbReference type="GO" id="GO:0034599">
    <property type="term" value="P:cellular response to oxidative stress"/>
    <property type="evidence" value="ECO:0007669"/>
    <property type="project" value="UniProtKB-ARBA"/>
</dbReference>
<evidence type="ECO:0000259" key="6">
    <source>
        <dbReference type="PROSITE" id="PS50217"/>
    </source>
</evidence>
<feature type="region of interest" description="Disordered" evidence="5">
    <location>
        <begin position="90"/>
        <end position="199"/>
    </location>
</feature>
<evidence type="ECO:0000256" key="1">
    <source>
        <dbReference type="ARBA" id="ARBA00004123"/>
    </source>
</evidence>
<feature type="region of interest" description="Disordered" evidence="5">
    <location>
        <begin position="384"/>
        <end position="465"/>
    </location>
</feature>
<dbReference type="InterPro" id="IPR013910">
    <property type="entry name" value="TF_PAP1"/>
</dbReference>
<gene>
    <name evidence="7" type="ORF">Slin15195_G016590</name>
</gene>
<feature type="compositionally biased region" description="Basic and acidic residues" evidence="5">
    <location>
        <begin position="165"/>
        <end position="181"/>
    </location>
</feature>
<accession>A0A9Q9AKY4</accession>
<feature type="region of interest" description="Disordered" evidence="5">
    <location>
        <begin position="266"/>
        <end position="336"/>
    </location>
</feature>
<evidence type="ECO:0000256" key="4">
    <source>
        <dbReference type="ARBA" id="ARBA00038132"/>
    </source>
</evidence>
<feature type="region of interest" description="Disordered" evidence="5">
    <location>
        <begin position="217"/>
        <end position="245"/>
    </location>
</feature>
<dbReference type="InterPro" id="IPR023167">
    <property type="entry name" value="Yap1_redox_dom_sf"/>
</dbReference>
<feature type="compositionally biased region" description="Basic and acidic residues" evidence="5">
    <location>
        <begin position="188"/>
        <end position="199"/>
    </location>
</feature>
<organism evidence="7 8">
    <name type="scientific">Septoria linicola</name>
    <dbReference type="NCBI Taxonomy" id="215465"/>
    <lineage>
        <taxon>Eukaryota</taxon>
        <taxon>Fungi</taxon>
        <taxon>Dikarya</taxon>
        <taxon>Ascomycota</taxon>
        <taxon>Pezizomycotina</taxon>
        <taxon>Dothideomycetes</taxon>
        <taxon>Dothideomycetidae</taxon>
        <taxon>Mycosphaerellales</taxon>
        <taxon>Mycosphaerellaceae</taxon>
        <taxon>Septoria</taxon>
    </lineage>
</organism>
<evidence type="ECO:0000256" key="3">
    <source>
        <dbReference type="ARBA" id="ARBA00023242"/>
    </source>
</evidence>
<dbReference type="GO" id="GO:0090575">
    <property type="term" value="C:RNA polymerase II transcription regulator complex"/>
    <property type="evidence" value="ECO:0007669"/>
    <property type="project" value="TreeGrafter"/>
</dbReference>
<dbReference type="AlphaFoldDB" id="A0A9Q9AKY4"/>
<dbReference type="CDD" id="cd14688">
    <property type="entry name" value="bZIP_YAP"/>
    <property type="match status" value="1"/>
</dbReference>
<dbReference type="PANTHER" id="PTHR40621">
    <property type="entry name" value="TRANSCRIPTION FACTOR KAPC-RELATED"/>
    <property type="match status" value="1"/>
</dbReference>
<dbReference type="Pfam" id="PF08601">
    <property type="entry name" value="PAP1"/>
    <property type="match status" value="3"/>
</dbReference>
<feature type="domain" description="BZIP" evidence="6">
    <location>
        <begin position="149"/>
        <end position="212"/>
    </location>
</feature>
<dbReference type="OrthoDB" id="5380163at2759"/>
<comment type="similarity">
    <text evidence="4">Belongs to the bZIP family. YAP subfamily.</text>
</comment>
<dbReference type="Gene3D" id="1.10.238.100">
    <property type="entry name" value="YAP1 redox domain. Chain B"/>
    <property type="match status" value="1"/>
</dbReference>
<proteinExistence type="inferred from homology"/>
<feature type="compositionally biased region" description="Polar residues" evidence="5">
    <location>
        <begin position="440"/>
        <end position="456"/>
    </location>
</feature>
<dbReference type="GO" id="GO:0000976">
    <property type="term" value="F:transcription cis-regulatory region binding"/>
    <property type="evidence" value="ECO:0007669"/>
    <property type="project" value="InterPro"/>
</dbReference>
<dbReference type="PANTHER" id="PTHR40621:SF6">
    <property type="entry name" value="AP-1-LIKE TRANSCRIPTION FACTOR YAP1-RELATED"/>
    <property type="match status" value="1"/>
</dbReference>
<comment type="subcellular location">
    <subcellularLocation>
        <location evidence="2">Cytoplasm</location>
    </subcellularLocation>
    <subcellularLocation>
        <location evidence="1">Nucleus</location>
    </subcellularLocation>
</comment>
<keyword evidence="8" id="KW-1185">Reference proteome</keyword>
<feature type="compositionally biased region" description="Polar residues" evidence="5">
    <location>
        <begin position="266"/>
        <end position="281"/>
    </location>
</feature>
<protein>
    <submittedName>
        <fullName evidence="7">Basic-leucine zipper domain, transcription factor PAP1, Yap1 redox domain superfamily</fullName>
    </submittedName>
</protein>
<dbReference type="Gene3D" id="1.20.5.170">
    <property type="match status" value="1"/>
</dbReference>
<feature type="compositionally biased region" description="Polar residues" evidence="5">
    <location>
        <begin position="217"/>
        <end position="242"/>
    </location>
</feature>
<dbReference type="InterPro" id="IPR046347">
    <property type="entry name" value="bZIP_sf"/>
</dbReference>
<dbReference type="EMBL" id="CP099418">
    <property type="protein sequence ID" value="USW48340.1"/>
    <property type="molecule type" value="Genomic_DNA"/>
</dbReference>
<evidence type="ECO:0000256" key="2">
    <source>
        <dbReference type="ARBA" id="ARBA00004496"/>
    </source>
</evidence>
<feature type="compositionally biased region" description="Basic and acidic residues" evidence="5">
    <location>
        <begin position="125"/>
        <end position="139"/>
    </location>
</feature>
<name>A0A9Q9AKY4_9PEZI</name>
<feature type="compositionally biased region" description="Basic and acidic residues" evidence="5">
    <location>
        <begin position="108"/>
        <end position="117"/>
    </location>
</feature>
<dbReference type="Pfam" id="PF00170">
    <property type="entry name" value="bZIP_1"/>
    <property type="match status" value="1"/>
</dbReference>
<dbReference type="InterPro" id="IPR004827">
    <property type="entry name" value="bZIP"/>
</dbReference>
<dbReference type="Proteomes" id="UP001056384">
    <property type="component" value="Chromosome 1"/>
</dbReference>
<evidence type="ECO:0000313" key="8">
    <source>
        <dbReference type="Proteomes" id="UP001056384"/>
    </source>
</evidence>